<feature type="domain" description="Secretion system C-terminal sorting" evidence="3">
    <location>
        <begin position="1358"/>
        <end position="1424"/>
    </location>
</feature>
<dbReference type="CDD" id="cd15482">
    <property type="entry name" value="Sialidase_non-viral"/>
    <property type="match status" value="2"/>
</dbReference>
<gene>
    <name evidence="4" type="ORF">VC82_851</name>
</gene>
<dbReference type="InterPro" id="IPR028974">
    <property type="entry name" value="TSP_type-3_rpt"/>
</dbReference>
<proteinExistence type="predicted"/>
<reference evidence="4 5" key="1">
    <citation type="submission" date="2015-03" db="EMBL/GenBank/DDBJ databases">
        <title>Complete genome sequence of Muricauda lutaonensis CC-HSB-11T, isolated from a coastal hot spring.</title>
        <authorList>
            <person name="Kim K.M."/>
        </authorList>
    </citation>
    <scope>NUCLEOTIDE SEQUENCE [LARGE SCALE GENOMIC DNA]</scope>
    <source>
        <strain evidence="4 5">CC-HSB-11</strain>
    </source>
</reference>
<dbReference type="SUPFAM" id="SSF110296">
    <property type="entry name" value="Oligoxyloglucan reducing end-specific cellobiohydrolase"/>
    <property type="match status" value="2"/>
</dbReference>
<dbReference type="PATRIC" id="fig|516051.4.peg.881"/>
<dbReference type="STRING" id="516051.VC82_851"/>
<dbReference type="InterPro" id="IPR017897">
    <property type="entry name" value="Thrombospondin_3_rpt"/>
</dbReference>
<sequence>MKRKLPLLFLVAVSCSYAQFNKNAPWMKELKRTNPNTSLSKGATDNSGDTYTFYEITEVFDTYWKAKDKNAKGSGYKPFMRWRNYWQHFVKADGTLPTSKELWQAYKNKQTAKGPVNPTSNWTPLGPVVSNELGGSLPGIGRINAIAVDPNNADIWYAGAPAGGIWKSTDAGDTWTNIFDQFPQIGVSGIAIDPNDSNIIYIATGDDDASDSYSAGVFKSIDGGLTWNETGLSPDTQDEFDTMNEIVIDPTDSNVVWVGTTDGLQKSEDAGATWEVKLTGNITDFKLKPGDPNTIYAVDSNSYFRSTDGGNTFEEITSVLPTNGGRMVLGVSPDDPAVVYVLVADVTARSSAFLGLFKSTDSGATFTQTGNTEDIFESNQAWFDLAIEVSPTNADEVYTGCLNIWKSTDGGDSFSKVNNWSTNNSAYTHADIHTLKFFDGKLFCGSDGGLFVSEDGGGSFTDKSDGLAVTQFYRIGIAKNDASKIVGGTQDNSGFVYNNNEWNVYTGGDGMDYEIDPSNSNIAYGFLQFGNPLYITTDLGQTVGTIASPDTGSGPISGNWITPLAVDGEGTVYAAYTAVFRLTGSEWERVSDFFNGNNIDDLEIDPNDPNIMYAAENDVLYRSGDRGENFVAIDTLGTQISDIAINNNNSNIVYVTTSARVGRSQSQQPQNRAVYRITVDGNTLVSTENITFDLPTDQAYFAIVHQPRNDNNPIFVGTSLGVYRLDDSLTEWEQYSTNLPNTAISDLEISPDDEMLVASTYGRGAWQTPIPVQLPADDIKLVSIEAVSGTVTCAEITPQITVENKGLNAISQVDVTYRLNEGGNQTFTFNGTIDSGATETFSLPTLTPAVGQSSILTVTVSIANDAFDDNNTKKTTLFIANSFANGDQVFDFETEATSLFTYDLVGGSPAVSGGVWERGVPTGTLLNTASSGTQVLGTNLDGNHPDQTVGVIYSGCYDLSTILAPKLSFQMAFDLEQDWDIVYVVYSTDNFETSEVLGELGSQPNWYNSNRTRESSGNTDCFNCPGAQWTGTNATMTKYTYDFLANAARGETDLTGETNIQFAIVFVADQSVNQEGVIIDDFVVEGFQDDDDDDNDGVLDVDDNCPLVANADQADADNDGIGDVCDEDDDNDGVLDALDNCPFVANADQADGDGDGIGDVCDDDLDNDGVPNANDLCPDTPDGAVVDVDGCETFSLPSDFFTVLVTAESCISNNNGSVTLTASEEGSYSAELYDSEGLVEMIPFNIAHTFENLAAGDYQVCAVLDNPQGYHRCFDISVSEPEALNVGSKVSSLKNEVTLNLSGGKEYFIELNNELFSTSQSEITLPLKKVENVLTVRTDKDCQGTYEETIILSSKVFIYPNPVQNGTLNVYLGSNEFNNVETALYNLNGKSVFKKKMQPDSGYINMNVSGLAKGVYLLNIKTERSLLNFKILKK</sequence>
<dbReference type="GO" id="GO:0005509">
    <property type="term" value="F:calcium ion binding"/>
    <property type="evidence" value="ECO:0007669"/>
    <property type="project" value="InterPro"/>
</dbReference>
<accession>A0A0D5YRL1</accession>
<keyword evidence="5" id="KW-1185">Reference proteome</keyword>
<dbReference type="Gene3D" id="2.130.10.10">
    <property type="entry name" value="YVTN repeat-like/Quinoprotein amine dehydrogenase"/>
    <property type="match status" value="4"/>
</dbReference>
<dbReference type="InterPro" id="IPR003367">
    <property type="entry name" value="Thrombospondin_3-like_rpt"/>
</dbReference>
<name>A0A0D5YRL1_9FLAO</name>
<dbReference type="GO" id="GO:0010411">
    <property type="term" value="P:xyloglucan metabolic process"/>
    <property type="evidence" value="ECO:0007669"/>
    <property type="project" value="TreeGrafter"/>
</dbReference>
<feature type="chain" id="PRO_5002300401" description="Secretion system C-terminal sorting domain-containing protein" evidence="2">
    <location>
        <begin position="19"/>
        <end position="1434"/>
    </location>
</feature>
<evidence type="ECO:0000313" key="5">
    <source>
        <dbReference type="Proteomes" id="UP000032726"/>
    </source>
</evidence>
<dbReference type="Proteomes" id="UP000032726">
    <property type="component" value="Chromosome"/>
</dbReference>
<dbReference type="NCBIfam" id="TIGR04183">
    <property type="entry name" value="Por_Secre_tail"/>
    <property type="match status" value="1"/>
</dbReference>
<dbReference type="OrthoDB" id="9757947at2"/>
<evidence type="ECO:0000313" key="4">
    <source>
        <dbReference type="EMBL" id="AKA34506.1"/>
    </source>
</evidence>
<dbReference type="EMBL" id="CP011071">
    <property type="protein sequence ID" value="AKA34506.1"/>
    <property type="molecule type" value="Genomic_DNA"/>
</dbReference>
<dbReference type="RefSeq" id="WP_045801266.1">
    <property type="nucleotide sequence ID" value="NZ_CP011071.1"/>
</dbReference>
<dbReference type="Pfam" id="PF18962">
    <property type="entry name" value="Por_Secre_tail"/>
    <property type="match status" value="1"/>
</dbReference>
<organism evidence="4 5">
    <name type="scientific">Flagellimonas lutaonensis</name>
    <dbReference type="NCBI Taxonomy" id="516051"/>
    <lineage>
        <taxon>Bacteria</taxon>
        <taxon>Pseudomonadati</taxon>
        <taxon>Bacteroidota</taxon>
        <taxon>Flavobacteriia</taxon>
        <taxon>Flavobacteriales</taxon>
        <taxon>Flavobacteriaceae</taxon>
        <taxon>Flagellimonas</taxon>
    </lineage>
</organism>
<dbReference type="PROSITE" id="PS51234">
    <property type="entry name" value="TSP3"/>
    <property type="match status" value="1"/>
</dbReference>
<dbReference type="PANTHER" id="PTHR43739">
    <property type="entry name" value="XYLOGLUCANASE (EUROFUNG)"/>
    <property type="match status" value="1"/>
</dbReference>
<evidence type="ECO:0000256" key="2">
    <source>
        <dbReference type="SAM" id="SignalP"/>
    </source>
</evidence>
<dbReference type="GO" id="GO:0007155">
    <property type="term" value="P:cell adhesion"/>
    <property type="evidence" value="ECO:0007669"/>
    <property type="project" value="InterPro"/>
</dbReference>
<dbReference type="HOGENOM" id="CLU_004847_1_0_10"/>
<dbReference type="PANTHER" id="PTHR43739:SF5">
    <property type="entry name" value="EXO-ALPHA-SIALIDASE"/>
    <property type="match status" value="1"/>
</dbReference>
<keyword evidence="1 2" id="KW-0732">Signal</keyword>
<protein>
    <recommendedName>
        <fullName evidence="3">Secretion system C-terminal sorting domain-containing protein</fullName>
    </recommendedName>
</protein>
<dbReference type="InterPro" id="IPR015943">
    <property type="entry name" value="WD40/YVTN_repeat-like_dom_sf"/>
</dbReference>
<dbReference type="KEGG" id="mlt:VC82_851"/>
<dbReference type="Pfam" id="PF02412">
    <property type="entry name" value="TSP_3"/>
    <property type="match status" value="3"/>
</dbReference>
<dbReference type="InterPro" id="IPR026444">
    <property type="entry name" value="Secre_tail"/>
</dbReference>
<dbReference type="Gene3D" id="4.10.1080.10">
    <property type="entry name" value="TSP type-3 repeat"/>
    <property type="match status" value="1"/>
</dbReference>
<dbReference type="SUPFAM" id="SSF103647">
    <property type="entry name" value="TSP type-3 repeat"/>
    <property type="match status" value="1"/>
</dbReference>
<evidence type="ECO:0000259" key="3">
    <source>
        <dbReference type="Pfam" id="PF18962"/>
    </source>
</evidence>
<feature type="signal peptide" evidence="2">
    <location>
        <begin position="1"/>
        <end position="18"/>
    </location>
</feature>
<dbReference type="PROSITE" id="PS51257">
    <property type="entry name" value="PROKAR_LIPOPROTEIN"/>
    <property type="match status" value="1"/>
</dbReference>
<evidence type="ECO:0000256" key="1">
    <source>
        <dbReference type="ARBA" id="ARBA00022729"/>
    </source>
</evidence>
<dbReference type="InterPro" id="IPR052025">
    <property type="entry name" value="Xyloglucanase_GH74"/>
</dbReference>